<dbReference type="FunCoup" id="A0A1V9X5I7">
    <property type="interactions" value="76"/>
</dbReference>
<evidence type="ECO:0000313" key="1">
    <source>
        <dbReference type="EMBL" id="OQR68542.1"/>
    </source>
</evidence>
<gene>
    <name evidence="1" type="ORF">BIW11_12845</name>
</gene>
<dbReference type="InterPro" id="IPR038538">
    <property type="entry name" value="MTERF_sf"/>
</dbReference>
<evidence type="ECO:0000313" key="2">
    <source>
        <dbReference type="Proteomes" id="UP000192247"/>
    </source>
</evidence>
<dbReference type="AlphaFoldDB" id="A0A1V9X5I7"/>
<proteinExistence type="predicted"/>
<name>A0A1V9X5I7_9ACAR</name>
<sequence length="530" mass="62123">MMMLRSPKRLLMLRMPHRTQIVRNARPVFPLMTDEEVKRAASELSEFLDCEPERFIFLMRTVPRIRRKTPELLLGVAKNLTTYYSKDTIVRYAQILEKDWYTIQQRRFMLEEMGVPFVRLSHVTFFPYVMSRTIPELKRMKEMIPPKENVVLNVLTKIPNCPSSFCERVQKVLSPAITEGLPLINIWKTIVMEYLSHWMPNENLSFLERRPSVHEQSLRILYMKMNLLTNLFSAGNSIIKEFGMLVGDAFNMQAVVDRVHELATHPFEQIVRKEPRILLTNVDRLCEVESILKDYQITPDHVWCCPRIYLFHPDDLRKRFKELSEVLSIRLISRIKLATFLLLLLQSRKFFLLRGDVQMLYQVTKGLRHPVHRLNNESMGKYNCLVVLKIINSRFSLSKDKKADLRQKLGDHRAGTWSKADIFEAADFLIDEIGFSTEQILSSPALLLYSVKTLREGWRTLTQMDYVKEIRNTTDWQKSNLASQMLHYEIENDPNLALMEFNDEAMEKLSCSIDVSPSSIQPANLEKIDF</sequence>
<dbReference type="EMBL" id="MNPL01024410">
    <property type="protein sequence ID" value="OQR68542.1"/>
    <property type="molecule type" value="Genomic_DNA"/>
</dbReference>
<reference evidence="1 2" key="1">
    <citation type="journal article" date="2017" name="Gigascience">
        <title>Draft genome of the honey bee ectoparasitic mite, Tropilaelaps mercedesae, is shaped by the parasitic life history.</title>
        <authorList>
            <person name="Dong X."/>
            <person name="Armstrong S.D."/>
            <person name="Xia D."/>
            <person name="Makepeace B.L."/>
            <person name="Darby A.C."/>
            <person name="Kadowaki T."/>
        </authorList>
    </citation>
    <scope>NUCLEOTIDE SEQUENCE [LARGE SCALE GENOMIC DNA]</scope>
    <source>
        <strain evidence="1">Wuxi-XJTLU</strain>
    </source>
</reference>
<protein>
    <submittedName>
        <fullName evidence="1">Uncharacterized protein</fullName>
    </submittedName>
</protein>
<dbReference type="OrthoDB" id="10064535at2759"/>
<organism evidence="1 2">
    <name type="scientific">Tropilaelaps mercedesae</name>
    <dbReference type="NCBI Taxonomy" id="418985"/>
    <lineage>
        <taxon>Eukaryota</taxon>
        <taxon>Metazoa</taxon>
        <taxon>Ecdysozoa</taxon>
        <taxon>Arthropoda</taxon>
        <taxon>Chelicerata</taxon>
        <taxon>Arachnida</taxon>
        <taxon>Acari</taxon>
        <taxon>Parasitiformes</taxon>
        <taxon>Mesostigmata</taxon>
        <taxon>Gamasina</taxon>
        <taxon>Dermanyssoidea</taxon>
        <taxon>Laelapidae</taxon>
        <taxon>Tropilaelaps</taxon>
    </lineage>
</organism>
<accession>A0A1V9X5I7</accession>
<dbReference type="InParanoid" id="A0A1V9X5I7"/>
<dbReference type="Gene3D" id="1.25.70.10">
    <property type="entry name" value="Transcription termination factor 3, mitochondrial"/>
    <property type="match status" value="1"/>
</dbReference>
<keyword evidence="2" id="KW-1185">Reference proteome</keyword>
<comment type="caution">
    <text evidence="1">The sequence shown here is derived from an EMBL/GenBank/DDBJ whole genome shotgun (WGS) entry which is preliminary data.</text>
</comment>
<dbReference type="Proteomes" id="UP000192247">
    <property type="component" value="Unassembled WGS sequence"/>
</dbReference>